<evidence type="ECO:0000313" key="1">
    <source>
        <dbReference type="EMBL" id="KKS46123.1"/>
    </source>
</evidence>
<evidence type="ECO:0000313" key="2">
    <source>
        <dbReference type="Proteomes" id="UP000034320"/>
    </source>
</evidence>
<name>A0A0G1C937_9BACT</name>
<protein>
    <submittedName>
        <fullName evidence="1">Uncharacterized protein</fullName>
    </submittedName>
</protein>
<dbReference type="AlphaFoldDB" id="A0A0G1C937"/>
<proteinExistence type="predicted"/>
<gene>
    <name evidence="1" type="ORF">UV09_C0022G0005</name>
</gene>
<reference evidence="1 2" key="1">
    <citation type="journal article" date="2015" name="Nature">
        <title>rRNA introns, odd ribosomes, and small enigmatic genomes across a large radiation of phyla.</title>
        <authorList>
            <person name="Brown C.T."/>
            <person name="Hug L.A."/>
            <person name="Thomas B.C."/>
            <person name="Sharon I."/>
            <person name="Castelle C.J."/>
            <person name="Singh A."/>
            <person name="Wilkins M.J."/>
            <person name="Williams K.H."/>
            <person name="Banfield J.F."/>
        </authorList>
    </citation>
    <scope>NUCLEOTIDE SEQUENCE [LARGE SCALE GENOMIC DNA]</scope>
</reference>
<sequence length="50" mass="5408">MNRFVIFPKADNIHQMTFSSQTFRISPDPGVPGIVGINDHGDSHGGIIAD</sequence>
<comment type="caution">
    <text evidence="1">The sequence shown here is derived from an EMBL/GenBank/DDBJ whole genome shotgun (WGS) entry which is preliminary data.</text>
</comment>
<dbReference type="Proteomes" id="UP000034320">
    <property type="component" value="Unassembled WGS sequence"/>
</dbReference>
<dbReference type="EMBL" id="LCDD01000022">
    <property type="protein sequence ID" value="KKS46123.1"/>
    <property type="molecule type" value="Genomic_DNA"/>
</dbReference>
<accession>A0A0G1C937</accession>
<organism evidence="1 2">
    <name type="scientific">Candidatus Gottesmanbacteria bacterium GW2011_GWA2_42_18</name>
    <dbReference type="NCBI Taxonomy" id="1618442"/>
    <lineage>
        <taxon>Bacteria</taxon>
        <taxon>Candidatus Gottesmaniibacteriota</taxon>
    </lineage>
</organism>